<dbReference type="EMBL" id="MHIA01000002">
    <property type="protein sequence ID" value="OGY42994.1"/>
    <property type="molecule type" value="Genomic_DNA"/>
</dbReference>
<evidence type="ECO:0000313" key="1">
    <source>
        <dbReference type="EMBL" id="OGY42994.1"/>
    </source>
</evidence>
<reference evidence="1 2" key="1">
    <citation type="journal article" date="2016" name="Nat. Commun.">
        <title>Thousands of microbial genomes shed light on interconnected biogeochemical processes in an aquifer system.</title>
        <authorList>
            <person name="Anantharaman K."/>
            <person name="Brown C.T."/>
            <person name="Hug L.A."/>
            <person name="Sharon I."/>
            <person name="Castelle C.J."/>
            <person name="Probst A.J."/>
            <person name="Thomas B.C."/>
            <person name="Singh A."/>
            <person name="Wilkins M.J."/>
            <person name="Karaoz U."/>
            <person name="Brodie E.L."/>
            <person name="Williams K.H."/>
            <person name="Hubbard S.S."/>
            <person name="Banfield J.F."/>
        </authorList>
    </citation>
    <scope>NUCLEOTIDE SEQUENCE [LARGE SCALE GENOMIC DNA]</scope>
</reference>
<sequence length="287" mass="31781">MTKNVVVGSGSNVTFGLLRDLMAQLEAGEKSGGKKGKTGDQLRAFLEGRNPFERAELEKVLPYADEQTESSYCYPEGFRIRTPQEQVEILLKLFPNLDASHVAELASGELPEWAEGWAVILKPEKVGNTYHTALEAVLGLIANDRKFQNWREGTLTEKHLRLKEKTAQTHAKLNEQPGDFWVFPFQFGKKWAGHSVRNAQVRFADKEFGLGPYEVAILLLTHPDRITGQGQLYIDCAGCEYSPAADGDFFACLDFCWNNSCGQLGLDDDGTDDVSGQWGAASGFLAQ</sequence>
<accession>A0A1G1XSQ6</accession>
<dbReference type="AlphaFoldDB" id="A0A1G1XSQ6"/>
<protein>
    <submittedName>
        <fullName evidence="1">Uncharacterized protein</fullName>
    </submittedName>
</protein>
<gene>
    <name evidence="1" type="ORF">A2Y67_03330</name>
</gene>
<name>A0A1G1XSQ6_9BACT</name>
<dbReference type="Proteomes" id="UP000176260">
    <property type="component" value="Unassembled WGS sequence"/>
</dbReference>
<evidence type="ECO:0000313" key="2">
    <source>
        <dbReference type="Proteomes" id="UP000176260"/>
    </source>
</evidence>
<organism evidence="1 2">
    <name type="scientific">Candidatus Buchananbacteria bacterium RBG_13_39_9</name>
    <dbReference type="NCBI Taxonomy" id="1797531"/>
    <lineage>
        <taxon>Bacteria</taxon>
        <taxon>Candidatus Buchananiibacteriota</taxon>
    </lineage>
</organism>
<comment type="caution">
    <text evidence="1">The sequence shown here is derived from an EMBL/GenBank/DDBJ whole genome shotgun (WGS) entry which is preliminary data.</text>
</comment>
<proteinExistence type="predicted"/>